<accession>A0A1G8T5I9</accession>
<feature type="chain" id="PRO_5011586229" evidence="2">
    <location>
        <begin position="23"/>
        <end position="101"/>
    </location>
</feature>
<evidence type="ECO:0000256" key="2">
    <source>
        <dbReference type="SAM" id="SignalP"/>
    </source>
</evidence>
<evidence type="ECO:0000256" key="1">
    <source>
        <dbReference type="SAM" id="MobiDB-lite"/>
    </source>
</evidence>
<dbReference type="PROSITE" id="PS51257">
    <property type="entry name" value="PROKAR_LIPOPROTEIN"/>
    <property type="match status" value="1"/>
</dbReference>
<feature type="compositionally biased region" description="Gly residues" evidence="1">
    <location>
        <begin position="78"/>
        <end position="101"/>
    </location>
</feature>
<name>A0A1G8T5I9_9RHOB</name>
<keyword evidence="2" id="KW-0732">Signal</keyword>
<sequence>MKKLFLAAVVTSLSCSPLIAGHANPWATDEDDLDMQYHEENLAQSEDTPGEDEMLGVMVQGARGKLEGTMLDRADGGYSAGQGVGAGGGNGGGGSGNGNGG</sequence>
<reference evidence="3 4" key="1">
    <citation type="submission" date="2016-10" db="EMBL/GenBank/DDBJ databases">
        <authorList>
            <person name="de Groot N.N."/>
        </authorList>
    </citation>
    <scope>NUCLEOTIDE SEQUENCE [LARGE SCALE GENOMIC DNA]</scope>
    <source>
        <strain evidence="3 4">DSM 28010</strain>
    </source>
</reference>
<dbReference type="EMBL" id="FNEB01000016">
    <property type="protein sequence ID" value="SDJ35950.1"/>
    <property type="molecule type" value="Genomic_DNA"/>
</dbReference>
<feature type="region of interest" description="Disordered" evidence="1">
    <location>
        <begin position="73"/>
        <end position="101"/>
    </location>
</feature>
<dbReference type="AlphaFoldDB" id="A0A1G8T5I9"/>
<protein>
    <submittedName>
        <fullName evidence="3">Uncharacterized protein</fullName>
    </submittedName>
</protein>
<dbReference type="Proteomes" id="UP000199340">
    <property type="component" value="Unassembled WGS sequence"/>
</dbReference>
<keyword evidence="4" id="KW-1185">Reference proteome</keyword>
<evidence type="ECO:0000313" key="4">
    <source>
        <dbReference type="Proteomes" id="UP000199340"/>
    </source>
</evidence>
<gene>
    <name evidence="3" type="ORF">SAMN05421850_1164</name>
</gene>
<evidence type="ECO:0000313" key="3">
    <source>
        <dbReference type="EMBL" id="SDJ35950.1"/>
    </source>
</evidence>
<organism evidence="3 4">
    <name type="scientific">Lutimaribacter saemankumensis</name>
    <dbReference type="NCBI Taxonomy" id="490829"/>
    <lineage>
        <taxon>Bacteria</taxon>
        <taxon>Pseudomonadati</taxon>
        <taxon>Pseudomonadota</taxon>
        <taxon>Alphaproteobacteria</taxon>
        <taxon>Rhodobacterales</taxon>
        <taxon>Roseobacteraceae</taxon>
        <taxon>Lutimaribacter</taxon>
    </lineage>
</organism>
<feature type="signal peptide" evidence="2">
    <location>
        <begin position="1"/>
        <end position="22"/>
    </location>
</feature>
<proteinExistence type="predicted"/>